<dbReference type="RefSeq" id="WP_305423643.1">
    <property type="nucleotide sequence ID" value="NZ_CP117430.1"/>
</dbReference>
<sequence>MKSALLVEGSGLGFCIATYKNDVFTAQCIAHLAGSTFSTESANSGQSTDQVETANWGQNLKNPRTLANHNPQVYSRGCGQLFSKWGAAVGAGGWMWRRKIVQSKVMRIKEHVWHHKAINHAPRLKMELISQEKIMQVLDWAYERSVNGFSGLDSAEELAASYAKEESPAYDQANSLIRWQNTKSATSGFITGLGGLITLPVALPANITSVLFVQIRMIAAIAHLGGYDVKDDKVKTLVFACLTANSAKEVLKDIGIAVGNKLAMNAVKSISGKTLIEINKKVGFKLFTKFGEKGVINLGKAVPLLGGLIGGSFDAYTTNTIGNVARDTFTPKEVATA</sequence>
<protein>
    <submittedName>
        <fullName evidence="1">EcsC family protein</fullName>
    </submittedName>
</protein>
<proteinExistence type="predicted"/>
<dbReference type="Proteomes" id="UP001230768">
    <property type="component" value="Chromosome"/>
</dbReference>
<dbReference type="PANTHER" id="PTHR41260">
    <property type="entry name" value="PROTEIN ECSC"/>
    <property type="match status" value="1"/>
</dbReference>
<dbReference type="InterPro" id="IPR024787">
    <property type="entry name" value="EcsC"/>
</dbReference>
<name>A0ABY9GQ97_9PSED</name>
<dbReference type="EMBL" id="CP117430">
    <property type="protein sequence ID" value="WLI17766.1"/>
    <property type="molecule type" value="Genomic_DNA"/>
</dbReference>
<dbReference type="PANTHER" id="PTHR41260:SF1">
    <property type="entry name" value="PROTEIN ECSC"/>
    <property type="match status" value="1"/>
</dbReference>
<accession>A0ABY9GQ97</accession>
<evidence type="ECO:0000313" key="2">
    <source>
        <dbReference type="Proteomes" id="UP001230768"/>
    </source>
</evidence>
<evidence type="ECO:0000313" key="1">
    <source>
        <dbReference type="EMBL" id="WLI17766.1"/>
    </source>
</evidence>
<reference evidence="1 2" key="1">
    <citation type="submission" date="2023-02" db="EMBL/GenBank/DDBJ databases">
        <title>Evolution of Hrp T3SS in non-pathogenic Pseudomonas fluorescens.</title>
        <authorList>
            <person name="Liao K."/>
            <person name="Wei H."/>
            <person name="Gu Y."/>
        </authorList>
    </citation>
    <scope>NUCLEOTIDE SEQUENCE [LARGE SCALE GENOMIC DNA]</scope>
    <source>
        <strain evidence="1 2">FP607</strain>
    </source>
</reference>
<dbReference type="Pfam" id="PF12787">
    <property type="entry name" value="EcsC"/>
    <property type="match status" value="1"/>
</dbReference>
<organism evidence="1 2">
    <name type="scientific">Pseudomonas wuhanensis</name>
    <dbReference type="NCBI Taxonomy" id="2954098"/>
    <lineage>
        <taxon>Bacteria</taxon>
        <taxon>Pseudomonadati</taxon>
        <taxon>Pseudomonadota</taxon>
        <taxon>Gammaproteobacteria</taxon>
        <taxon>Pseudomonadales</taxon>
        <taxon>Pseudomonadaceae</taxon>
        <taxon>Pseudomonas</taxon>
    </lineage>
</organism>
<keyword evidence="2" id="KW-1185">Reference proteome</keyword>
<gene>
    <name evidence="1" type="ORF">PSH88_26610</name>
</gene>